<evidence type="ECO:0000313" key="4">
    <source>
        <dbReference type="Proteomes" id="UP000027920"/>
    </source>
</evidence>
<dbReference type="Pfam" id="PF04824">
    <property type="entry name" value="Rad21_Rec8"/>
    <property type="match status" value="1"/>
</dbReference>
<protein>
    <recommendedName>
        <fullName evidence="2">Rad21/Rec8-like protein C-terminal eukaryotic domain-containing protein</fullName>
    </recommendedName>
</protein>
<dbReference type="GO" id="GO:0008278">
    <property type="term" value="C:cohesin complex"/>
    <property type="evidence" value="ECO:0007669"/>
    <property type="project" value="InterPro"/>
</dbReference>
<name>A0A072PRG4_9EURO</name>
<accession>A0A072PRG4</accession>
<feature type="domain" description="Rad21/Rec8-like protein C-terminal eukaryotic" evidence="2">
    <location>
        <begin position="538"/>
        <end position="585"/>
    </location>
</feature>
<dbReference type="GeneID" id="25278424"/>
<dbReference type="InterPro" id="IPR006909">
    <property type="entry name" value="Rad21/Rec8_C_eu"/>
</dbReference>
<sequence length="617" mass="66942">MDFDLTAFGFSSDESNMRSFLSPKSAATSLLSLDPEQEEDLDLSIPSFGTVGGFEMFPGPGTSSVAGPVTGREHVPSIFNDELNLVNDLIFDVDDNGILRPVDDPGHQIPCQGISGAGGQDLVSVGFDEMLASEHVESRERDIQQITLIDDDGPTLDDDEPLLPAVARSSLNEEKTIETGHAKHPTSSVLPIDEHPVTAEAPQQRARCVKSLRPDRYTELSNKVLHAWNENYAVNMQAARRVKQQKLSHSEARKYAALWSVGQGLGRVAFAFGNDSEPHPLAVFSGQSLWAMLQDHGSTNGTKRSRSQSERGENSGEDNRRVKARLSPHEDIARGPEDGNTMVADGDDGVVFQGDDLNIESQVGRHAPPSLQDHSSGMPWNISASRQSSVQPLGSGLMARLSSSVGGMLGGMELGPPSVLGRRGSRLTSASPLLGRGLSRLGSQDFVDPSRLTLDNDEFANLDERLGAGLDVDFELYGPSAAVTTQIAQQSQWVTATLENEARNFLGFLQEKIQERAGRDEQVSEELEETEQRRGNDSVTFSELLPPKRNSHAVAAQGLFHVLALATKGILELYQQVAFGEIEIAIAGFQEVKSSCWPGAEMEMTHRVGSMSEYGRD</sequence>
<feature type="region of interest" description="Disordered" evidence="1">
    <location>
        <begin position="296"/>
        <end position="342"/>
    </location>
</feature>
<dbReference type="PANTHER" id="PTHR12585">
    <property type="entry name" value="SCC1 / RAD21 FAMILY MEMBER"/>
    <property type="match status" value="1"/>
</dbReference>
<dbReference type="AlphaFoldDB" id="A0A072PRG4"/>
<dbReference type="GO" id="GO:1990414">
    <property type="term" value="P:replication-born double-strand break repair via sister chromatid exchange"/>
    <property type="evidence" value="ECO:0007669"/>
    <property type="project" value="TreeGrafter"/>
</dbReference>
<reference evidence="3 4" key="1">
    <citation type="submission" date="2013-03" db="EMBL/GenBank/DDBJ databases">
        <title>The Genome Sequence of Exophiala aquamarina CBS 119918.</title>
        <authorList>
            <consortium name="The Broad Institute Genomics Platform"/>
            <person name="Cuomo C."/>
            <person name="de Hoog S."/>
            <person name="Gorbushina A."/>
            <person name="Walker B."/>
            <person name="Young S.K."/>
            <person name="Zeng Q."/>
            <person name="Gargeya S."/>
            <person name="Fitzgerald M."/>
            <person name="Haas B."/>
            <person name="Abouelleil A."/>
            <person name="Allen A.W."/>
            <person name="Alvarado L."/>
            <person name="Arachchi H.M."/>
            <person name="Berlin A.M."/>
            <person name="Chapman S.B."/>
            <person name="Gainer-Dewar J."/>
            <person name="Goldberg J."/>
            <person name="Griggs A."/>
            <person name="Gujja S."/>
            <person name="Hansen M."/>
            <person name="Howarth C."/>
            <person name="Imamovic A."/>
            <person name="Ireland A."/>
            <person name="Larimer J."/>
            <person name="McCowan C."/>
            <person name="Murphy C."/>
            <person name="Pearson M."/>
            <person name="Poon T.W."/>
            <person name="Priest M."/>
            <person name="Roberts A."/>
            <person name="Saif S."/>
            <person name="Shea T."/>
            <person name="Sisk P."/>
            <person name="Sykes S."/>
            <person name="Wortman J."/>
            <person name="Nusbaum C."/>
            <person name="Birren B."/>
        </authorList>
    </citation>
    <scope>NUCLEOTIDE SEQUENCE [LARGE SCALE GENOMIC DNA]</scope>
    <source>
        <strain evidence="3 4">CBS 119918</strain>
    </source>
</reference>
<gene>
    <name evidence="3" type="ORF">A1O9_03490</name>
</gene>
<dbReference type="OrthoDB" id="5427633at2759"/>
<dbReference type="InterPro" id="IPR023093">
    <property type="entry name" value="ScpA-like_C"/>
</dbReference>
<dbReference type="CDD" id="cd21789">
    <property type="entry name" value="Rad21_Rec8_M_SpRec8p-like"/>
    <property type="match status" value="1"/>
</dbReference>
<dbReference type="InterPro" id="IPR039781">
    <property type="entry name" value="Rad21/Rec8-like"/>
</dbReference>
<evidence type="ECO:0000313" key="3">
    <source>
        <dbReference type="EMBL" id="KEF61918.1"/>
    </source>
</evidence>
<keyword evidence="4" id="KW-1185">Reference proteome</keyword>
<evidence type="ECO:0000256" key="1">
    <source>
        <dbReference type="SAM" id="MobiDB-lite"/>
    </source>
</evidence>
<dbReference type="HOGENOM" id="CLU_025342_0_0_1"/>
<proteinExistence type="predicted"/>
<comment type="caution">
    <text evidence="3">The sequence shown here is derived from an EMBL/GenBank/DDBJ whole genome shotgun (WGS) entry which is preliminary data.</text>
</comment>
<feature type="region of interest" description="Disordered" evidence="1">
    <location>
        <begin position="517"/>
        <end position="537"/>
    </location>
</feature>
<evidence type="ECO:0000259" key="2">
    <source>
        <dbReference type="Pfam" id="PF04824"/>
    </source>
</evidence>
<dbReference type="GO" id="GO:0007062">
    <property type="term" value="P:sister chromatid cohesion"/>
    <property type="evidence" value="ECO:0007669"/>
    <property type="project" value="InterPro"/>
</dbReference>
<dbReference type="GO" id="GO:0003682">
    <property type="term" value="F:chromatin binding"/>
    <property type="evidence" value="ECO:0007669"/>
    <property type="project" value="TreeGrafter"/>
</dbReference>
<dbReference type="Proteomes" id="UP000027920">
    <property type="component" value="Unassembled WGS sequence"/>
</dbReference>
<dbReference type="EMBL" id="AMGV01000002">
    <property type="protein sequence ID" value="KEF61918.1"/>
    <property type="molecule type" value="Genomic_DNA"/>
</dbReference>
<feature type="compositionally biased region" description="Basic and acidic residues" evidence="1">
    <location>
        <begin position="307"/>
        <end position="337"/>
    </location>
</feature>
<dbReference type="RefSeq" id="XP_013264508.1">
    <property type="nucleotide sequence ID" value="XM_013409054.1"/>
</dbReference>
<dbReference type="VEuPathDB" id="FungiDB:A1O9_03490"/>
<organism evidence="3 4">
    <name type="scientific">Exophiala aquamarina CBS 119918</name>
    <dbReference type="NCBI Taxonomy" id="1182545"/>
    <lineage>
        <taxon>Eukaryota</taxon>
        <taxon>Fungi</taxon>
        <taxon>Dikarya</taxon>
        <taxon>Ascomycota</taxon>
        <taxon>Pezizomycotina</taxon>
        <taxon>Eurotiomycetes</taxon>
        <taxon>Chaetothyriomycetidae</taxon>
        <taxon>Chaetothyriales</taxon>
        <taxon>Herpotrichiellaceae</taxon>
        <taxon>Exophiala</taxon>
    </lineage>
</organism>
<dbReference type="Gene3D" id="1.10.10.580">
    <property type="entry name" value="Structural maintenance of chromosome 1. Chain E"/>
    <property type="match status" value="1"/>
</dbReference>
<dbReference type="STRING" id="1182545.A0A072PRG4"/>
<dbReference type="PANTHER" id="PTHR12585:SF72">
    <property type="entry name" value="MEIOTIC RECOMBINATION PROTEIN REC8"/>
    <property type="match status" value="1"/>
</dbReference>